<dbReference type="EMBL" id="PKHE01000005">
    <property type="protein sequence ID" value="PKY89664.1"/>
    <property type="molecule type" value="Genomic_DNA"/>
</dbReference>
<dbReference type="AlphaFoldDB" id="A0A2I1K1X9"/>
<sequence>MLNIIKFISEYCYYNKRVIRTTIYSKVIERLAFWLLTSNEIAPNKILMPGTQAVFADILQTSRSTLNQELQKLKEAGAISVKGSYISIHNREYLEKIIGDA</sequence>
<name>A0A2I1K1X9_9LACT</name>
<dbReference type="OrthoDB" id="3176638at2"/>
<dbReference type="GO" id="GO:0006355">
    <property type="term" value="P:regulation of DNA-templated transcription"/>
    <property type="evidence" value="ECO:0007669"/>
    <property type="project" value="InterPro"/>
</dbReference>
<evidence type="ECO:0000259" key="1">
    <source>
        <dbReference type="Pfam" id="PF13545"/>
    </source>
</evidence>
<dbReference type="Pfam" id="PF13545">
    <property type="entry name" value="HTH_Crp_2"/>
    <property type="match status" value="1"/>
</dbReference>
<dbReference type="Proteomes" id="UP000234384">
    <property type="component" value="Unassembled WGS sequence"/>
</dbReference>
<feature type="domain" description="HTH crp-type" evidence="1">
    <location>
        <begin position="29"/>
        <end position="97"/>
    </location>
</feature>
<evidence type="ECO:0000313" key="3">
    <source>
        <dbReference type="Proteomes" id="UP000234384"/>
    </source>
</evidence>
<proteinExistence type="predicted"/>
<comment type="caution">
    <text evidence="2">The sequence shown here is derived from an EMBL/GenBank/DDBJ whole genome shotgun (WGS) entry which is preliminary data.</text>
</comment>
<dbReference type="GO" id="GO:0003677">
    <property type="term" value="F:DNA binding"/>
    <property type="evidence" value="ECO:0007669"/>
    <property type="project" value="InterPro"/>
</dbReference>
<dbReference type="InterPro" id="IPR012318">
    <property type="entry name" value="HTH_CRP"/>
</dbReference>
<protein>
    <recommendedName>
        <fullName evidence="1">HTH crp-type domain-containing protein</fullName>
    </recommendedName>
</protein>
<dbReference type="Gene3D" id="1.10.10.10">
    <property type="entry name" value="Winged helix-like DNA-binding domain superfamily/Winged helix DNA-binding domain"/>
    <property type="match status" value="1"/>
</dbReference>
<reference evidence="2 3" key="1">
    <citation type="submission" date="2017-12" db="EMBL/GenBank/DDBJ databases">
        <title>Phylogenetic diversity of female urinary microbiome.</title>
        <authorList>
            <person name="Thomas-White K."/>
            <person name="Wolfe A.J."/>
        </authorList>
    </citation>
    <scope>NUCLEOTIDE SEQUENCE [LARGE SCALE GENOMIC DNA]</scope>
    <source>
        <strain evidence="2 3">UMB0898</strain>
    </source>
</reference>
<dbReference type="RefSeq" id="WP_101953988.1">
    <property type="nucleotide sequence ID" value="NZ_PKHE01000005.1"/>
</dbReference>
<dbReference type="InterPro" id="IPR036388">
    <property type="entry name" value="WH-like_DNA-bd_sf"/>
</dbReference>
<evidence type="ECO:0000313" key="2">
    <source>
        <dbReference type="EMBL" id="PKY89664.1"/>
    </source>
</evidence>
<accession>A0A2I1K1X9</accession>
<dbReference type="InterPro" id="IPR036390">
    <property type="entry name" value="WH_DNA-bd_sf"/>
</dbReference>
<gene>
    <name evidence="2" type="ORF">CYJ57_02860</name>
</gene>
<dbReference type="SUPFAM" id="SSF46785">
    <property type="entry name" value="Winged helix' DNA-binding domain"/>
    <property type="match status" value="1"/>
</dbReference>
<organism evidence="2 3">
    <name type="scientific">Falseniella ignava</name>
    <dbReference type="NCBI Taxonomy" id="137730"/>
    <lineage>
        <taxon>Bacteria</taxon>
        <taxon>Bacillati</taxon>
        <taxon>Bacillota</taxon>
        <taxon>Bacilli</taxon>
        <taxon>Lactobacillales</taxon>
        <taxon>Aerococcaceae</taxon>
        <taxon>Falseniella</taxon>
    </lineage>
</organism>